<dbReference type="STRING" id="314225.ELI_11210"/>
<dbReference type="GO" id="GO:0016779">
    <property type="term" value="F:nucleotidyltransferase activity"/>
    <property type="evidence" value="ECO:0007669"/>
    <property type="project" value="UniProtKB-ARBA"/>
</dbReference>
<evidence type="ECO:0000313" key="3">
    <source>
        <dbReference type="EMBL" id="ABC64334.1"/>
    </source>
</evidence>
<sequence length="186" mass="19458">MASVPPVAVALLAAGLSHRFGVTDKLAAPFRGKPLGLHAAHTLAGLPFAHRWMIVRSAEQSVDDGFTGVINPDAAQGMGTSVALAARMAEEVEAEALLIALADMPLVPAVHFAELLERASPEAILASHNGTSPSPPALFGRKHLATLRKVSGDEGARMLLKSAEIVSCDPAWLVDIDTPEALQRHG</sequence>
<dbReference type="PANTHER" id="PTHR43777">
    <property type="entry name" value="MOLYBDENUM COFACTOR CYTIDYLYLTRANSFERASE"/>
    <property type="match status" value="1"/>
</dbReference>
<keyword evidence="1" id="KW-0460">Magnesium</keyword>
<accession>Q2N7K7</accession>
<dbReference type="HOGENOM" id="CLU_061980_4_0_5"/>
<dbReference type="Pfam" id="PF12804">
    <property type="entry name" value="NTP_transf_3"/>
    <property type="match status" value="1"/>
</dbReference>
<dbReference type="InterPro" id="IPR029044">
    <property type="entry name" value="Nucleotide-diphossugar_trans"/>
</dbReference>
<name>Q2N7K7_ERYLH</name>
<dbReference type="Gene3D" id="3.90.550.10">
    <property type="entry name" value="Spore Coat Polysaccharide Biosynthesis Protein SpsA, Chain A"/>
    <property type="match status" value="1"/>
</dbReference>
<evidence type="ECO:0000259" key="2">
    <source>
        <dbReference type="Pfam" id="PF12804"/>
    </source>
</evidence>
<dbReference type="AlphaFoldDB" id="Q2N7K7"/>
<dbReference type="CDD" id="cd04182">
    <property type="entry name" value="GT_2_like_f"/>
    <property type="match status" value="1"/>
</dbReference>
<reference evidence="4" key="1">
    <citation type="journal article" date="2009" name="J. Bacteriol.">
        <title>Complete genome sequence of Erythrobacter litoralis HTCC2594.</title>
        <authorList>
            <person name="Oh H.M."/>
            <person name="Giovannoni S.J."/>
            <person name="Ferriera S."/>
            <person name="Johnson J."/>
            <person name="Cho J.C."/>
        </authorList>
    </citation>
    <scope>NUCLEOTIDE SEQUENCE [LARGE SCALE GENOMIC DNA]</scope>
    <source>
        <strain evidence="4">HTCC2594</strain>
    </source>
</reference>
<proteinExistence type="predicted"/>
<evidence type="ECO:0000313" key="4">
    <source>
        <dbReference type="Proteomes" id="UP000008808"/>
    </source>
</evidence>
<dbReference type="Proteomes" id="UP000008808">
    <property type="component" value="Chromosome"/>
</dbReference>
<organism evidence="3 4">
    <name type="scientific">Erythrobacter litoralis (strain HTCC2594)</name>
    <dbReference type="NCBI Taxonomy" id="314225"/>
    <lineage>
        <taxon>Bacteria</taxon>
        <taxon>Pseudomonadati</taxon>
        <taxon>Pseudomonadota</taxon>
        <taxon>Alphaproteobacteria</taxon>
        <taxon>Sphingomonadales</taxon>
        <taxon>Erythrobacteraceae</taxon>
        <taxon>Erythrobacter/Porphyrobacter group</taxon>
        <taxon>Erythrobacter</taxon>
    </lineage>
</organism>
<dbReference type="KEGG" id="eli:ELI_11210"/>
<dbReference type="SUPFAM" id="SSF53448">
    <property type="entry name" value="Nucleotide-diphospho-sugar transferases"/>
    <property type="match status" value="1"/>
</dbReference>
<dbReference type="eggNOG" id="COG2068">
    <property type="taxonomic scope" value="Bacteria"/>
</dbReference>
<feature type="domain" description="MobA-like NTP transferase" evidence="2">
    <location>
        <begin position="10"/>
        <end position="163"/>
    </location>
</feature>
<dbReference type="InterPro" id="IPR025877">
    <property type="entry name" value="MobA-like_NTP_Trfase"/>
</dbReference>
<dbReference type="RefSeq" id="WP_011415157.1">
    <property type="nucleotide sequence ID" value="NC_007722.1"/>
</dbReference>
<gene>
    <name evidence="3" type="ordered locus">ELI_11210</name>
</gene>
<dbReference type="PANTHER" id="PTHR43777:SF1">
    <property type="entry name" value="MOLYBDENUM COFACTOR CYTIDYLYLTRANSFERASE"/>
    <property type="match status" value="1"/>
</dbReference>
<protein>
    <recommendedName>
        <fullName evidence="2">MobA-like NTP transferase domain-containing protein</fullName>
    </recommendedName>
</protein>
<evidence type="ECO:0000256" key="1">
    <source>
        <dbReference type="ARBA" id="ARBA00022842"/>
    </source>
</evidence>
<dbReference type="EMBL" id="CP000157">
    <property type="protein sequence ID" value="ABC64334.1"/>
    <property type="molecule type" value="Genomic_DNA"/>
</dbReference>
<keyword evidence="4" id="KW-1185">Reference proteome</keyword>